<sequence length="109" mass="12491">MLKKAPPLHQDFYTSEHPSVLCGGLRLTEIPSLRVNLTTKPSKISIQKPNKENLSHGTHCETLNNIQELNKNQQASISTRKTTRDALEEFHGYREMKNLLVMRDIKPQI</sequence>
<reference evidence="1 2" key="1">
    <citation type="journal article" date="2018" name="Front. Plant Sci.">
        <title>Red Clover (Trifolium pratense) and Zigzag Clover (T. medium) - A Picture of Genomic Similarities and Differences.</title>
        <authorList>
            <person name="Dluhosova J."/>
            <person name="Istvanek J."/>
            <person name="Nedelnik J."/>
            <person name="Repkova J."/>
        </authorList>
    </citation>
    <scope>NUCLEOTIDE SEQUENCE [LARGE SCALE GENOMIC DNA]</scope>
    <source>
        <strain evidence="2">cv. 10/8</strain>
        <tissue evidence="1">Leaf</tissue>
    </source>
</reference>
<evidence type="ECO:0000313" key="1">
    <source>
        <dbReference type="EMBL" id="MCH99570.1"/>
    </source>
</evidence>
<accession>A0A392NIB6</accession>
<dbReference type="EMBL" id="LXQA010040664">
    <property type="protein sequence ID" value="MCH99570.1"/>
    <property type="molecule type" value="Genomic_DNA"/>
</dbReference>
<name>A0A392NIB6_9FABA</name>
<proteinExistence type="predicted"/>
<evidence type="ECO:0000313" key="2">
    <source>
        <dbReference type="Proteomes" id="UP000265520"/>
    </source>
</evidence>
<comment type="caution">
    <text evidence="1">The sequence shown here is derived from an EMBL/GenBank/DDBJ whole genome shotgun (WGS) entry which is preliminary data.</text>
</comment>
<dbReference type="AlphaFoldDB" id="A0A392NIB6"/>
<protein>
    <submittedName>
        <fullName evidence="1">Autophagy-related protein 13</fullName>
    </submittedName>
</protein>
<keyword evidence="2" id="KW-1185">Reference proteome</keyword>
<dbReference type="Proteomes" id="UP000265520">
    <property type="component" value="Unassembled WGS sequence"/>
</dbReference>
<organism evidence="1 2">
    <name type="scientific">Trifolium medium</name>
    <dbReference type="NCBI Taxonomy" id="97028"/>
    <lineage>
        <taxon>Eukaryota</taxon>
        <taxon>Viridiplantae</taxon>
        <taxon>Streptophyta</taxon>
        <taxon>Embryophyta</taxon>
        <taxon>Tracheophyta</taxon>
        <taxon>Spermatophyta</taxon>
        <taxon>Magnoliopsida</taxon>
        <taxon>eudicotyledons</taxon>
        <taxon>Gunneridae</taxon>
        <taxon>Pentapetalae</taxon>
        <taxon>rosids</taxon>
        <taxon>fabids</taxon>
        <taxon>Fabales</taxon>
        <taxon>Fabaceae</taxon>
        <taxon>Papilionoideae</taxon>
        <taxon>50 kb inversion clade</taxon>
        <taxon>NPAAA clade</taxon>
        <taxon>Hologalegina</taxon>
        <taxon>IRL clade</taxon>
        <taxon>Trifolieae</taxon>
        <taxon>Trifolium</taxon>
    </lineage>
</organism>